<dbReference type="AlphaFoldDB" id="A0A8J9VA88"/>
<name>A0A8J9VA88_BRALA</name>
<dbReference type="SMART" id="SM00248">
    <property type="entry name" value="ANK"/>
    <property type="match status" value="8"/>
</dbReference>
<dbReference type="EMBL" id="OV696686">
    <property type="protein sequence ID" value="CAH1231144.1"/>
    <property type="molecule type" value="Genomic_DNA"/>
</dbReference>
<dbReference type="PANTHER" id="PTHR24173">
    <property type="entry name" value="ANKYRIN REPEAT CONTAINING"/>
    <property type="match status" value="1"/>
</dbReference>
<dbReference type="Gene3D" id="1.25.40.20">
    <property type="entry name" value="Ankyrin repeat-containing domain"/>
    <property type="match status" value="3"/>
</dbReference>
<dbReference type="CDD" id="cd06503">
    <property type="entry name" value="ATP-synt_Fo_b"/>
    <property type="match status" value="1"/>
</dbReference>
<dbReference type="OrthoDB" id="10258888at2759"/>
<dbReference type="PROSITE" id="PS50297">
    <property type="entry name" value="ANK_REP_REGION"/>
    <property type="match status" value="3"/>
</dbReference>
<dbReference type="PROSITE" id="PS50209">
    <property type="entry name" value="CARD"/>
    <property type="match status" value="1"/>
</dbReference>
<evidence type="ECO:0000259" key="5">
    <source>
        <dbReference type="PROSITE" id="PS50209"/>
    </source>
</evidence>
<feature type="region of interest" description="Disordered" evidence="4">
    <location>
        <begin position="406"/>
        <end position="489"/>
    </location>
</feature>
<dbReference type="InterPro" id="IPR011029">
    <property type="entry name" value="DEATH-like_dom_sf"/>
</dbReference>
<dbReference type="Gene3D" id="1.10.533.10">
    <property type="entry name" value="Death Domain, Fas"/>
    <property type="match status" value="1"/>
</dbReference>
<evidence type="ECO:0000256" key="4">
    <source>
        <dbReference type="SAM" id="MobiDB-lite"/>
    </source>
</evidence>
<feature type="repeat" description="ANK" evidence="3">
    <location>
        <begin position="309"/>
        <end position="329"/>
    </location>
</feature>
<dbReference type="InterPro" id="IPR002110">
    <property type="entry name" value="Ankyrin_rpt"/>
</dbReference>
<dbReference type="PRINTS" id="PR01415">
    <property type="entry name" value="ANKYRIN"/>
</dbReference>
<dbReference type="SUPFAM" id="SSF48403">
    <property type="entry name" value="Ankyrin repeat"/>
    <property type="match status" value="1"/>
</dbReference>
<evidence type="ECO:0000313" key="7">
    <source>
        <dbReference type="Proteomes" id="UP000838412"/>
    </source>
</evidence>
<dbReference type="SUPFAM" id="SSF47986">
    <property type="entry name" value="DEATH domain"/>
    <property type="match status" value="1"/>
</dbReference>
<dbReference type="SMART" id="SM00114">
    <property type="entry name" value="CARD"/>
    <property type="match status" value="1"/>
</dbReference>
<dbReference type="PROSITE" id="PS50088">
    <property type="entry name" value="ANK_REPEAT"/>
    <property type="match status" value="5"/>
</dbReference>
<protein>
    <submittedName>
        <fullName evidence="6">ANK3 protein</fullName>
    </submittedName>
</protein>
<dbReference type="Pfam" id="PF13637">
    <property type="entry name" value="Ank_4"/>
    <property type="match status" value="1"/>
</dbReference>
<dbReference type="GO" id="GO:0042981">
    <property type="term" value="P:regulation of apoptotic process"/>
    <property type="evidence" value="ECO:0007669"/>
    <property type="project" value="InterPro"/>
</dbReference>
<feature type="repeat" description="ANK" evidence="3">
    <location>
        <begin position="276"/>
        <end position="308"/>
    </location>
</feature>
<dbReference type="Proteomes" id="UP000838412">
    <property type="component" value="Chromosome 1"/>
</dbReference>
<gene>
    <name evidence="6" type="primary">ANK3</name>
    <name evidence="6" type="ORF">BLAG_LOCUS1215</name>
</gene>
<keyword evidence="1" id="KW-0677">Repeat</keyword>
<dbReference type="InterPro" id="IPR036770">
    <property type="entry name" value="Ankyrin_rpt-contain_sf"/>
</dbReference>
<proteinExistence type="predicted"/>
<dbReference type="Pfam" id="PF00619">
    <property type="entry name" value="CARD"/>
    <property type="match status" value="1"/>
</dbReference>
<evidence type="ECO:0000313" key="6">
    <source>
        <dbReference type="EMBL" id="CAH1231144.1"/>
    </source>
</evidence>
<evidence type="ECO:0000256" key="2">
    <source>
        <dbReference type="ARBA" id="ARBA00023043"/>
    </source>
</evidence>
<feature type="compositionally biased region" description="Basic and acidic residues" evidence="4">
    <location>
        <begin position="447"/>
        <end position="489"/>
    </location>
</feature>
<feature type="repeat" description="ANK" evidence="3">
    <location>
        <begin position="341"/>
        <end position="373"/>
    </location>
</feature>
<dbReference type="Pfam" id="PF12796">
    <property type="entry name" value="Ank_2"/>
    <property type="match status" value="1"/>
</dbReference>
<dbReference type="InterPro" id="IPR001315">
    <property type="entry name" value="CARD"/>
</dbReference>
<dbReference type="PANTHER" id="PTHR24173:SF74">
    <property type="entry name" value="ANKYRIN REPEAT DOMAIN-CONTAINING PROTEIN 16"/>
    <property type="match status" value="1"/>
</dbReference>
<accession>A0A8J9VA88</accession>
<sequence length="630" mass="70778">MSLKTSQNLTKLPKAEDRKLINKLRDVLHSIKVRDMTKLIKLLSKEDRPDLNYQVPLKRKLLQRAQLYKQWVSPLQYACEKGTPEMVGAILAAGAMVNIRPHSPLTYAICSLKVDLVNRLLHSGAVPNESGDPNEWDMAAAINSKERCLNYPEEEQKRREIITLLCKAGCDVNMRMFSKQALGDTESFNKTKGIKIKIPVRTVYQPPLLFHAVSEGDLEMCKVFLESGAEVNVKDSLYKETALHIAMTSTTEENLPVLMIIELLVAHGADPNQSKDGSSLLHLSVKRARIKTVEVLVQAGANRAALDRDGRSPLHLAAADGHKELVKLLSIPDILNTPDKDGLTALHLAADSGCVATVQALLEAGADLDVDTPVTKVSPLDMALHSNHQKVADFLKRMKRNSLLQCDSPATSSSMPELSAKTQGNTATSPKILVTDPQEENQSLAENLRKKQEETEQLKQEFDQLKKETTQQKEEITKQKEELDQQKEEIKNQKEEIDRLKEQHKNQMTERDKTVASLQKQVEKFQVIHYEENSNPMPMSDPHKQALTANWPQFLQDLHHSVVVPSLVAEGILTPHMEEEIIKAYHTRRDRNTHLLDTLLTRGDQAFYVFRQALRKDPGSTHLAALLNVD</sequence>
<evidence type="ECO:0000256" key="1">
    <source>
        <dbReference type="ARBA" id="ARBA00022737"/>
    </source>
</evidence>
<dbReference type="CDD" id="cd01671">
    <property type="entry name" value="CARD"/>
    <property type="match status" value="1"/>
</dbReference>
<reference evidence="6" key="1">
    <citation type="submission" date="2022-01" db="EMBL/GenBank/DDBJ databases">
        <authorList>
            <person name="Braso-Vives M."/>
        </authorList>
    </citation>
    <scope>NUCLEOTIDE SEQUENCE</scope>
</reference>
<feature type="repeat" description="ANK" evidence="3">
    <location>
        <begin position="238"/>
        <end position="276"/>
    </location>
</feature>
<feature type="compositionally biased region" description="Polar residues" evidence="4">
    <location>
        <begin position="406"/>
        <end position="429"/>
    </location>
</feature>
<evidence type="ECO:0000256" key="3">
    <source>
        <dbReference type="PROSITE-ProRule" id="PRU00023"/>
    </source>
</evidence>
<feature type="domain" description="CARD" evidence="5">
    <location>
        <begin position="539"/>
        <end position="616"/>
    </location>
</feature>
<keyword evidence="2 3" id="KW-0040">ANK repeat</keyword>
<organism evidence="6 7">
    <name type="scientific">Branchiostoma lanceolatum</name>
    <name type="common">Common lancelet</name>
    <name type="synonym">Amphioxus lanceolatum</name>
    <dbReference type="NCBI Taxonomy" id="7740"/>
    <lineage>
        <taxon>Eukaryota</taxon>
        <taxon>Metazoa</taxon>
        <taxon>Chordata</taxon>
        <taxon>Cephalochordata</taxon>
        <taxon>Leptocardii</taxon>
        <taxon>Amphioxiformes</taxon>
        <taxon>Branchiostomatidae</taxon>
        <taxon>Branchiostoma</taxon>
    </lineage>
</organism>
<keyword evidence="7" id="KW-1185">Reference proteome</keyword>
<feature type="repeat" description="ANK" evidence="3">
    <location>
        <begin position="209"/>
        <end position="236"/>
    </location>
</feature>